<comment type="caution">
    <text evidence="2">The sequence shown here is derived from an EMBL/GenBank/DDBJ whole genome shotgun (WGS) entry which is preliminary data.</text>
</comment>
<evidence type="ECO:0000256" key="1">
    <source>
        <dbReference type="SAM" id="MobiDB-lite"/>
    </source>
</evidence>
<keyword evidence="3" id="KW-1185">Reference proteome</keyword>
<dbReference type="EMBL" id="MQWB01000001">
    <property type="protein sequence ID" value="OZC02501.1"/>
    <property type="molecule type" value="Genomic_DNA"/>
</dbReference>
<organism evidence="2 3">
    <name type="scientific">Rubricoccus marinus</name>
    <dbReference type="NCBI Taxonomy" id="716817"/>
    <lineage>
        <taxon>Bacteria</taxon>
        <taxon>Pseudomonadati</taxon>
        <taxon>Rhodothermota</taxon>
        <taxon>Rhodothermia</taxon>
        <taxon>Rhodothermales</taxon>
        <taxon>Rubricoccaceae</taxon>
        <taxon>Rubricoccus</taxon>
    </lineage>
</organism>
<keyword evidence="2" id="KW-0808">Transferase</keyword>
<dbReference type="AlphaFoldDB" id="A0A259TXR2"/>
<gene>
    <name evidence="2" type="ORF">BSZ36_05625</name>
</gene>
<evidence type="ECO:0000313" key="3">
    <source>
        <dbReference type="Proteomes" id="UP000216446"/>
    </source>
</evidence>
<evidence type="ECO:0000313" key="2">
    <source>
        <dbReference type="EMBL" id="OZC02501.1"/>
    </source>
</evidence>
<proteinExistence type="predicted"/>
<dbReference type="Pfam" id="PF13692">
    <property type="entry name" value="Glyco_trans_1_4"/>
    <property type="match status" value="1"/>
</dbReference>
<reference evidence="2 3" key="1">
    <citation type="submission" date="2016-11" db="EMBL/GenBank/DDBJ databases">
        <title>Study of marine rhodopsin-containing bacteria.</title>
        <authorList>
            <person name="Yoshizawa S."/>
            <person name="Kumagai Y."/>
            <person name="Kogure K."/>
        </authorList>
    </citation>
    <scope>NUCLEOTIDE SEQUENCE [LARGE SCALE GENOMIC DNA]</scope>
    <source>
        <strain evidence="2 3">SG-29</strain>
    </source>
</reference>
<dbReference type="Gene3D" id="3.40.50.2000">
    <property type="entry name" value="Glycogen Phosphorylase B"/>
    <property type="match status" value="1"/>
</dbReference>
<dbReference type="Proteomes" id="UP000216446">
    <property type="component" value="Unassembled WGS sequence"/>
</dbReference>
<dbReference type="GO" id="GO:0016740">
    <property type="term" value="F:transferase activity"/>
    <property type="evidence" value="ECO:0007669"/>
    <property type="project" value="UniProtKB-KW"/>
</dbReference>
<dbReference type="InParanoid" id="A0A259TXR2"/>
<feature type="compositionally biased region" description="Low complexity" evidence="1">
    <location>
        <begin position="388"/>
        <end position="404"/>
    </location>
</feature>
<feature type="region of interest" description="Disordered" evidence="1">
    <location>
        <begin position="388"/>
        <end position="414"/>
    </location>
</feature>
<accession>A0A259TXR2</accession>
<protein>
    <submittedName>
        <fullName evidence="2">Glycosyl transferase</fullName>
    </submittedName>
</protein>
<dbReference type="OrthoDB" id="9816564at2"/>
<sequence length="414" mass="45258">MGPAKRGRLPLRILPFAVPLRPLVVLSHLRWDFVYQRPQHVLSRLAATRPVFVIEEPVHSEGEPHWERQRPASGVTVLRPHTPLHEGGFTDGQLQAMRPLVDELAREVGACDVWVYTPLAVSLIDALDAQTVVYDCMDELSAFDHAPPQLLEREQLLLDRADLVFTGGPSLYRAKKDRHADVHCFTSSVDAAHFGQARPEAPALDEPEDQRALPHPRLGFFGVIDERLDANLVGALAEAHPEWQIVMVGPVVKIDPATLPQAANIHWLGGRTYDELPPYLAGWDVCLLPFARNRSTEFISPTKTLEYMAAERPIVSTPITDVAEPYGDIVYLGDTPEAFIQACEAALKASPKQREANVADMRAVLAKTSWDTTARRMAVLLDGTSCGAASGDAPDASSSHPAAALTPEASGAAR</sequence>
<name>A0A259TXR2_9BACT</name>
<dbReference type="SUPFAM" id="SSF53756">
    <property type="entry name" value="UDP-Glycosyltransferase/glycogen phosphorylase"/>
    <property type="match status" value="1"/>
</dbReference>